<proteinExistence type="predicted"/>
<evidence type="ECO:0000313" key="3">
    <source>
        <dbReference type="Proteomes" id="UP000243106"/>
    </source>
</evidence>
<dbReference type="RefSeq" id="WP_093014090.1">
    <property type="nucleotide sequence ID" value="NZ_FOXV01000012.1"/>
</dbReference>
<dbReference type="InterPro" id="IPR006141">
    <property type="entry name" value="Intein_N"/>
</dbReference>
<evidence type="ECO:0000313" key="2">
    <source>
        <dbReference type="EMBL" id="SFQ59445.1"/>
    </source>
</evidence>
<dbReference type="PROSITE" id="PS50817">
    <property type="entry name" value="INTEIN_N_TER"/>
    <property type="match status" value="1"/>
</dbReference>
<organism evidence="2 3">
    <name type="scientific">Roseivivax halotolerans</name>
    <dbReference type="NCBI Taxonomy" id="93684"/>
    <lineage>
        <taxon>Bacteria</taxon>
        <taxon>Pseudomonadati</taxon>
        <taxon>Pseudomonadota</taxon>
        <taxon>Alphaproteobacteria</taxon>
        <taxon>Rhodobacterales</taxon>
        <taxon>Roseobacteraceae</taxon>
        <taxon>Roseivivax</taxon>
    </lineage>
</organism>
<dbReference type="InterPro" id="IPR036844">
    <property type="entry name" value="Hint_dom_sf"/>
</dbReference>
<feature type="domain" description="Hedgehog/Intein (Hint)" evidence="1">
    <location>
        <begin position="158"/>
        <end position="304"/>
    </location>
</feature>
<dbReference type="GO" id="GO:0016539">
    <property type="term" value="P:intein-mediated protein splicing"/>
    <property type="evidence" value="ECO:0007669"/>
    <property type="project" value="InterPro"/>
</dbReference>
<dbReference type="STRING" id="93684.SAMN05421853_11216"/>
<protein>
    <submittedName>
        <fullName evidence="2">Hint domain-containing protein</fullName>
    </submittedName>
</protein>
<keyword evidence="3" id="KW-1185">Reference proteome</keyword>
<dbReference type="AlphaFoldDB" id="A0A1I5ZSP0"/>
<dbReference type="SUPFAM" id="SSF51294">
    <property type="entry name" value="Hedgehog/intein (Hint) domain"/>
    <property type="match status" value="1"/>
</dbReference>
<name>A0A1I5ZSP0_9RHOB</name>
<dbReference type="InterPro" id="IPR028992">
    <property type="entry name" value="Hedgehog/Intein_dom"/>
</dbReference>
<dbReference type="EMBL" id="FOXV01000012">
    <property type="protein sequence ID" value="SFQ59445.1"/>
    <property type="molecule type" value="Genomic_DNA"/>
</dbReference>
<evidence type="ECO:0000259" key="1">
    <source>
        <dbReference type="Pfam" id="PF13403"/>
    </source>
</evidence>
<dbReference type="Pfam" id="PF13403">
    <property type="entry name" value="Hint_2"/>
    <property type="match status" value="1"/>
</dbReference>
<accession>A0A1I5ZSP0</accession>
<dbReference type="Proteomes" id="UP000243106">
    <property type="component" value="Unassembled WGS sequence"/>
</dbReference>
<reference evidence="3" key="1">
    <citation type="submission" date="2016-10" db="EMBL/GenBank/DDBJ databases">
        <authorList>
            <person name="Varghese N."/>
            <person name="Submissions S."/>
        </authorList>
    </citation>
    <scope>NUCLEOTIDE SEQUENCE [LARGE SCALE GENOMIC DNA]</scope>
    <source>
        <strain evidence="3">JCM 10271</strain>
    </source>
</reference>
<dbReference type="Gene3D" id="2.170.16.10">
    <property type="entry name" value="Hedgehog/Intein (Hint) domain"/>
    <property type="match status" value="1"/>
</dbReference>
<gene>
    <name evidence="2" type="ORF">SAMN05421853_11216</name>
</gene>
<sequence>MGTGYRGTFVISWSQTGVDGLDAAPVASLTVGSQWIWRGETVRVDGPNSVLELDRAEDDVLLRRRAARMVRRLVGAALDTSRELSDVEVDHPLTDQSFVVTDGFSSYTVTLIEVGRDAPPLLMFLDEVPPAHKDLWVVHHNIDMTALDPQSHLGSGVICFTKGTRIAAENGAVRVEDLREGDRVQTKDNGLQEICWIGSRRMTGARLFALPKLRPVLIRAGALGVERPDDALLVSPQHRLLIKGAKARSLFNSDEVLVAASDLIDGQSIVADTMAKEVTYIHLLLPQHEILFANGVESESFHPGETQLDTLDPGDRARLSQLIPSVERAPQSYSAPARRMLTPSEAAILTHRAA</sequence>